<dbReference type="InterPro" id="IPR009057">
    <property type="entry name" value="Homeodomain-like_sf"/>
</dbReference>
<keyword evidence="5" id="KW-1185">Reference proteome</keyword>
<evidence type="ECO:0000313" key="4">
    <source>
        <dbReference type="EMBL" id="MCD5315778.1"/>
    </source>
</evidence>
<evidence type="ECO:0000259" key="3">
    <source>
        <dbReference type="PROSITE" id="PS50977"/>
    </source>
</evidence>
<reference evidence="4" key="1">
    <citation type="submission" date="2021-11" db="EMBL/GenBank/DDBJ databases">
        <title>Streptomyces corallinus and Kineosporia corallina sp. nov., two new coral-derived marine actinobacteria.</title>
        <authorList>
            <person name="Buangrab K."/>
            <person name="Sutthacheep M."/>
            <person name="Yeemin T."/>
            <person name="Harunari E."/>
            <person name="Igarashi Y."/>
            <person name="Sripreechasak P."/>
            <person name="Kanchanasin P."/>
            <person name="Tanasupawat S."/>
            <person name="Phongsopitanun W."/>
        </authorList>
    </citation>
    <scope>NUCLEOTIDE SEQUENCE</scope>
    <source>
        <strain evidence="4">JCM 31032</strain>
    </source>
</reference>
<comment type="caution">
    <text evidence="4">The sequence shown here is derived from an EMBL/GenBank/DDBJ whole genome shotgun (WGS) entry which is preliminary data.</text>
</comment>
<evidence type="ECO:0000256" key="1">
    <source>
        <dbReference type="ARBA" id="ARBA00023125"/>
    </source>
</evidence>
<organism evidence="4 5">
    <name type="scientific">Kineosporia babensis</name>
    <dbReference type="NCBI Taxonomy" id="499548"/>
    <lineage>
        <taxon>Bacteria</taxon>
        <taxon>Bacillati</taxon>
        <taxon>Actinomycetota</taxon>
        <taxon>Actinomycetes</taxon>
        <taxon>Kineosporiales</taxon>
        <taxon>Kineosporiaceae</taxon>
        <taxon>Kineosporia</taxon>
    </lineage>
</organism>
<dbReference type="PROSITE" id="PS50977">
    <property type="entry name" value="HTH_TETR_2"/>
    <property type="match status" value="1"/>
</dbReference>
<dbReference type="SUPFAM" id="SSF46689">
    <property type="entry name" value="Homeodomain-like"/>
    <property type="match status" value="1"/>
</dbReference>
<name>A0A9X1T3L3_9ACTN</name>
<feature type="domain" description="HTH tetR-type" evidence="3">
    <location>
        <begin position="5"/>
        <end position="66"/>
    </location>
</feature>
<evidence type="ECO:0000256" key="2">
    <source>
        <dbReference type="PROSITE-ProRule" id="PRU00335"/>
    </source>
</evidence>
<dbReference type="RefSeq" id="WP_231448598.1">
    <property type="nucleotide sequence ID" value="NZ_JAJOMB010000024.1"/>
</dbReference>
<proteinExistence type="predicted"/>
<dbReference type="GO" id="GO:0003700">
    <property type="term" value="F:DNA-binding transcription factor activity"/>
    <property type="evidence" value="ECO:0007669"/>
    <property type="project" value="TreeGrafter"/>
</dbReference>
<dbReference type="Proteomes" id="UP001138997">
    <property type="component" value="Unassembled WGS sequence"/>
</dbReference>
<protein>
    <submittedName>
        <fullName evidence="4">TetR/AcrR family transcriptional regulator</fullName>
    </submittedName>
</protein>
<feature type="DNA-binding region" description="H-T-H motif" evidence="2">
    <location>
        <begin position="29"/>
        <end position="48"/>
    </location>
</feature>
<dbReference type="GO" id="GO:0000976">
    <property type="term" value="F:transcription cis-regulatory region binding"/>
    <property type="evidence" value="ECO:0007669"/>
    <property type="project" value="TreeGrafter"/>
</dbReference>
<dbReference type="Pfam" id="PF00440">
    <property type="entry name" value="TetR_N"/>
    <property type="match status" value="1"/>
</dbReference>
<dbReference type="PANTHER" id="PTHR30055">
    <property type="entry name" value="HTH-TYPE TRANSCRIPTIONAL REGULATOR RUTR"/>
    <property type="match status" value="1"/>
</dbReference>
<evidence type="ECO:0000313" key="5">
    <source>
        <dbReference type="Proteomes" id="UP001138997"/>
    </source>
</evidence>
<dbReference type="EMBL" id="JAJOMB010000024">
    <property type="protein sequence ID" value="MCD5315778.1"/>
    <property type="molecule type" value="Genomic_DNA"/>
</dbReference>
<dbReference type="InterPro" id="IPR050109">
    <property type="entry name" value="HTH-type_TetR-like_transc_reg"/>
</dbReference>
<sequence>MARSEAARTALLDTAERLFAQHGVASVSDRRVADEAGNTNHSAVRYYFGDRDGLLRALLERHTNAVEAIRIQSPAEEDTILGDIRTLVMPSISMLATLPRPSWRARFTAQSMHEPGLRELKRELLTSSTVFGQRVRSLTERLSHLDRSVVQGRAILISRLVLSTTAEYEAKTEREGIEPCWPEVGSFLADAIAGMLSAPVTNPVGSAPLGADEL</sequence>
<dbReference type="InterPro" id="IPR001647">
    <property type="entry name" value="HTH_TetR"/>
</dbReference>
<gene>
    <name evidence="4" type="ORF">LR394_33265</name>
</gene>
<dbReference type="PANTHER" id="PTHR30055:SF233">
    <property type="entry name" value="REGULATORY PROTEIN TETR"/>
    <property type="match status" value="1"/>
</dbReference>
<accession>A0A9X1T3L3</accession>
<dbReference type="AlphaFoldDB" id="A0A9X1T3L3"/>
<keyword evidence="1 2" id="KW-0238">DNA-binding</keyword>
<dbReference type="Gene3D" id="1.10.357.10">
    <property type="entry name" value="Tetracycline Repressor, domain 2"/>
    <property type="match status" value="1"/>
</dbReference>